<evidence type="ECO:0000256" key="1">
    <source>
        <dbReference type="SAM" id="MobiDB-lite"/>
    </source>
</evidence>
<feature type="region of interest" description="Disordered" evidence="1">
    <location>
        <begin position="79"/>
        <end position="120"/>
    </location>
</feature>
<sequence length="246" mass="26827">MTTARDLIVVAMDVPADLLVDRGDLSLALAAAELIDLLAARALALRGDLVVPGERRDEGQGTEASRDRLLTQALTAYEAATRPGTAGDRRPEGDAAGAGDTGRAPAGSGQDAEDEETGERVEDWLWRRGRDLPTAYLAALEEEGTLVREDQRRWRLLPTSRRVLADTPGRRRAAQHWSSDAPVLRALGTLIGVKGEEPPPDEVPEHSPARVVVDGLRQAVDELAEERRLRTTRLDRANATYRSRGY</sequence>
<name>A0A1I2H6S3_9ACTN</name>
<dbReference type="Pfam" id="PF05719">
    <property type="entry name" value="GPP34"/>
    <property type="match status" value="1"/>
</dbReference>
<accession>A0A1I2H6S3</accession>
<evidence type="ECO:0000313" key="3">
    <source>
        <dbReference type="Proteomes" id="UP000199323"/>
    </source>
</evidence>
<dbReference type="GO" id="GO:0070273">
    <property type="term" value="F:phosphatidylinositol-4-phosphate binding"/>
    <property type="evidence" value="ECO:0007669"/>
    <property type="project" value="InterPro"/>
</dbReference>
<dbReference type="EMBL" id="FONG01000010">
    <property type="protein sequence ID" value="SFF25063.1"/>
    <property type="molecule type" value="Genomic_DNA"/>
</dbReference>
<dbReference type="AlphaFoldDB" id="A0A1I2H6S3"/>
<protein>
    <submittedName>
        <fullName evidence="2">Golgi phosphoprotein 3 (GPP34)</fullName>
    </submittedName>
</protein>
<dbReference type="RefSeq" id="WP_093714689.1">
    <property type="nucleotide sequence ID" value="NZ_FONG01000010.1"/>
</dbReference>
<dbReference type="Proteomes" id="UP000199323">
    <property type="component" value="Unassembled WGS sequence"/>
</dbReference>
<feature type="compositionally biased region" description="Low complexity" evidence="1">
    <location>
        <begin position="94"/>
        <end position="107"/>
    </location>
</feature>
<gene>
    <name evidence="2" type="ORF">SAMN05216251_110101</name>
</gene>
<organism evidence="2 3">
    <name type="scientific">Actinacidiphila alni</name>
    <dbReference type="NCBI Taxonomy" id="380248"/>
    <lineage>
        <taxon>Bacteria</taxon>
        <taxon>Bacillati</taxon>
        <taxon>Actinomycetota</taxon>
        <taxon>Actinomycetes</taxon>
        <taxon>Kitasatosporales</taxon>
        <taxon>Streptomycetaceae</taxon>
        <taxon>Actinacidiphila</taxon>
    </lineage>
</organism>
<dbReference type="OrthoDB" id="3871310at2"/>
<reference evidence="2 3" key="1">
    <citation type="submission" date="2016-10" db="EMBL/GenBank/DDBJ databases">
        <authorList>
            <person name="de Groot N.N."/>
        </authorList>
    </citation>
    <scope>NUCLEOTIDE SEQUENCE [LARGE SCALE GENOMIC DNA]</scope>
    <source>
        <strain evidence="2 3">CGMCC 4.3510</strain>
    </source>
</reference>
<evidence type="ECO:0000313" key="2">
    <source>
        <dbReference type="EMBL" id="SFF25063.1"/>
    </source>
</evidence>
<keyword evidence="3" id="KW-1185">Reference proteome</keyword>
<dbReference type="STRING" id="380248.SAMN05216251_110101"/>
<dbReference type="InterPro" id="IPR008628">
    <property type="entry name" value="GPP34-like"/>
</dbReference>
<proteinExistence type="predicted"/>